<dbReference type="InterPro" id="IPR036875">
    <property type="entry name" value="Znf_CCHC_sf"/>
</dbReference>
<dbReference type="InterPro" id="IPR001878">
    <property type="entry name" value="Znf_CCHC"/>
</dbReference>
<evidence type="ECO:0000256" key="3">
    <source>
        <dbReference type="SAM" id="MobiDB-lite"/>
    </source>
</evidence>
<dbReference type="AlphaFoldDB" id="U5HI03"/>
<evidence type="ECO:0000256" key="2">
    <source>
        <dbReference type="PROSITE-ProRule" id="PRU00047"/>
    </source>
</evidence>
<dbReference type="GO" id="GO:0008270">
    <property type="term" value="F:zinc ion binding"/>
    <property type="evidence" value="ECO:0007669"/>
    <property type="project" value="UniProtKB-KW"/>
</dbReference>
<reference evidence="7" key="1">
    <citation type="submission" date="2010-11" db="EMBL/GenBank/DDBJ databases">
        <title>The genome sequence of Microbotryum violaceum strain p1A1 Lamole.</title>
        <authorList>
            <person name="Cuomo C."/>
            <person name="Perlin M."/>
            <person name="Young S.K."/>
            <person name="Zeng Q."/>
            <person name="Gargeya S."/>
            <person name="Alvarado L."/>
            <person name="Berlin A."/>
            <person name="Chapman S.B."/>
            <person name="Chen Z."/>
            <person name="Freedman E."/>
            <person name="Gellesch M."/>
            <person name="Goldberg J."/>
            <person name="Griggs A."/>
            <person name="Gujja S."/>
            <person name="Heilman E."/>
            <person name="Heiman D."/>
            <person name="Howarth C."/>
            <person name="Mehta T."/>
            <person name="Neiman D."/>
            <person name="Pearson M."/>
            <person name="Roberts A."/>
            <person name="Saif S."/>
            <person name="Shea T."/>
            <person name="Shenoy N."/>
            <person name="Sisk P."/>
            <person name="Stolte C."/>
            <person name="Sykes S."/>
            <person name="White J."/>
            <person name="Yandava C."/>
            <person name="Haas B."/>
            <person name="Nusbaum C."/>
            <person name="Birren B."/>
        </authorList>
    </citation>
    <scope>NUCLEOTIDE SEQUENCE [LARGE SCALE GENOMIC DNA]</scope>
    <source>
        <strain evidence="7">p1A1 Lamole</strain>
    </source>
</reference>
<accession>U5HI03</accession>
<keyword evidence="2" id="KW-0479">Metal-binding</keyword>
<evidence type="ECO:0000313" key="6">
    <source>
        <dbReference type="EnsemblFungi" id="MVLG_06672T0"/>
    </source>
</evidence>
<dbReference type="EMBL" id="AEIJ01000850">
    <property type="status" value="NOT_ANNOTATED_CDS"/>
    <property type="molecule type" value="Genomic_DNA"/>
</dbReference>
<keyword evidence="7" id="KW-1185">Reference proteome</keyword>
<keyword evidence="2" id="KW-0863">Zinc-finger</keyword>
<name>U5HI03_USTV1</name>
<dbReference type="HOGENOM" id="CLU_1983235_0_0_1"/>
<dbReference type="EnsemblFungi" id="MVLG_06672T0">
    <property type="protein sequence ID" value="MVLG_06672T0"/>
    <property type="gene ID" value="MVLG_06672"/>
</dbReference>
<sequence length="126" mass="14145">MTAVASSLGLEWKGQVSVTNSRITRSPRDLKSNMARRTPLTAEVRQQCIDEGRCFNCREMGHSICECPKTTGGTIGDHPDQLNFMGNQAYRQPWGSDSSDSELDEAFENEWLGGSEKEEEDEEEKK</sequence>
<evidence type="ECO:0000256" key="1">
    <source>
        <dbReference type="ARBA" id="ARBA00022664"/>
    </source>
</evidence>
<dbReference type="InParanoid" id="U5HI03"/>
<keyword evidence="2" id="KW-0862">Zinc</keyword>
<feature type="compositionally biased region" description="Polar residues" evidence="3">
    <location>
        <begin position="88"/>
        <end position="98"/>
    </location>
</feature>
<dbReference type="EMBL" id="GL541781">
    <property type="protein sequence ID" value="KDE02814.1"/>
    <property type="molecule type" value="Genomic_DNA"/>
</dbReference>
<feature type="region of interest" description="Disordered" evidence="3">
    <location>
        <begin position="88"/>
        <end position="126"/>
    </location>
</feature>
<reference evidence="5" key="2">
    <citation type="submission" date="2010-11" db="EMBL/GenBank/DDBJ databases">
        <authorList>
            <consortium name="The Broad Institute Genome Sequencing Platform"/>
            <person name="Earl A."/>
            <person name="Ward D."/>
            <person name="Feldgarden M."/>
            <person name="Gevers D."/>
            <person name="Butler R."/>
            <person name="Young S.K."/>
            <person name="Zeng Q."/>
            <person name="Gargeya S."/>
            <person name="Fitzgerald M."/>
            <person name="Haas B."/>
            <person name="Abouelleil A."/>
            <person name="Alvarado L."/>
            <person name="Arachchi H.M."/>
            <person name="Berlin A."/>
            <person name="Brown A."/>
            <person name="Chapman S.B."/>
            <person name="Chen Z."/>
            <person name="Dunbar C."/>
            <person name="Freedman E."/>
            <person name="Gearin G."/>
            <person name="Gellesch M."/>
            <person name="Goldberg J."/>
            <person name="Griggs A."/>
            <person name="Gujja S."/>
            <person name="Heilman E."/>
            <person name="Heiman D."/>
            <person name="Howarth C."/>
            <person name="Larson L."/>
            <person name="Lui A."/>
            <person name="MacDonald P.J.P."/>
            <person name="Mehta T."/>
            <person name="Montmayeur A."/>
            <person name="Murphy C."/>
            <person name="Neiman D."/>
            <person name="Pearson M."/>
            <person name="Priest M."/>
            <person name="Roberts A."/>
            <person name="Saif S."/>
            <person name="Shea T."/>
            <person name="Shenoy N."/>
            <person name="Sisk P."/>
            <person name="Stolte C."/>
            <person name="Sykes S."/>
            <person name="White J."/>
            <person name="Yandava C."/>
            <person name="Wortman J."/>
            <person name="Nusbaum C."/>
            <person name="Birren B."/>
        </authorList>
    </citation>
    <scope>NUCLEOTIDE SEQUENCE</scope>
    <source>
        <strain evidence="5">P1A1 Lamole</strain>
    </source>
</reference>
<dbReference type="GO" id="GO:0003676">
    <property type="term" value="F:nucleic acid binding"/>
    <property type="evidence" value="ECO:0007669"/>
    <property type="project" value="InterPro"/>
</dbReference>
<dbReference type="PROSITE" id="PS50158">
    <property type="entry name" value="ZF_CCHC"/>
    <property type="match status" value="1"/>
</dbReference>
<protein>
    <recommendedName>
        <fullName evidence="4">CCHC-type domain-containing protein</fullName>
    </recommendedName>
</protein>
<keyword evidence="1" id="KW-0507">mRNA processing</keyword>
<evidence type="ECO:0000259" key="4">
    <source>
        <dbReference type="PROSITE" id="PS50158"/>
    </source>
</evidence>
<evidence type="ECO:0000313" key="5">
    <source>
        <dbReference type="EMBL" id="KDE02814.1"/>
    </source>
</evidence>
<proteinExistence type="predicted"/>
<feature type="compositionally biased region" description="Acidic residues" evidence="3">
    <location>
        <begin position="99"/>
        <end position="108"/>
    </location>
</feature>
<dbReference type="OrthoDB" id="3863715at2759"/>
<dbReference type="SUPFAM" id="SSF57756">
    <property type="entry name" value="Retrovirus zinc finger-like domains"/>
    <property type="match status" value="1"/>
</dbReference>
<reference evidence="5 7" key="3">
    <citation type="journal article" date="2015" name="BMC Genomics">
        <title>Sex and parasites: genomic and transcriptomic analysis of Microbotryum lychnidis-dioicae, the biotrophic and plant-castrating anther smut fungus.</title>
        <authorList>
            <person name="Perlin M.H."/>
            <person name="Amselem J."/>
            <person name="Fontanillas E."/>
            <person name="Toh S.S."/>
            <person name="Chen Z."/>
            <person name="Goldberg J."/>
            <person name="Duplessis S."/>
            <person name="Henrissat B."/>
            <person name="Young S."/>
            <person name="Zeng Q."/>
            <person name="Aguileta G."/>
            <person name="Petit E."/>
            <person name="Badouin H."/>
            <person name="Andrews J."/>
            <person name="Razeeq D."/>
            <person name="Gabaldon T."/>
            <person name="Quesneville H."/>
            <person name="Giraud T."/>
            <person name="Hood M.E."/>
            <person name="Schultz D.J."/>
            <person name="Cuomo C.A."/>
        </authorList>
    </citation>
    <scope>NUCLEOTIDE SEQUENCE [LARGE SCALE GENOMIC DNA]</scope>
    <source>
        <strain evidence="5">P1A1 Lamole</strain>
        <strain evidence="7">p1A1 Lamole</strain>
    </source>
</reference>
<dbReference type="Gene3D" id="4.10.60.10">
    <property type="entry name" value="Zinc finger, CCHC-type"/>
    <property type="match status" value="1"/>
</dbReference>
<gene>
    <name evidence="5" type="ORF">MVLG_06672</name>
</gene>
<feature type="domain" description="CCHC-type" evidence="4">
    <location>
        <begin position="53"/>
        <end position="69"/>
    </location>
</feature>
<evidence type="ECO:0000313" key="7">
    <source>
        <dbReference type="Proteomes" id="UP000017200"/>
    </source>
</evidence>
<reference evidence="6" key="4">
    <citation type="submission" date="2015-06" db="UniProtKB">
        <authorList>
            <consortium name="EnsemblFungi"/>
        </authorList>
    </citation>
    <scope>IDENTIFICATION</scope>
</reference>
<dbReference type="Proteomes" id="UP000017200">
    <property type="component" value="Unassembled WGS sequence"/>
</dbReference>
<dbReference type="GO" id="GO:0006397">
    <property type="term" value="P:mRNA processing"/>
    <property type="evidence" value="ECO:0007669"/>
    <property type="project" value="UniProtKB-KW"/>
</dbReference>
<organism evidence="5">
    <name type="scientific">Microbotryum lychnidis-dioicae (strain p1A1 Lamole / MvSl-1064)</name>
    <name type="common">Anther smut fungus</name>
    <dbReference type="NCBI Taxonomy" id="683840"/>
    <lineage>
        <taxon>Eukaryota</taxon>
        <taxon>Fungi</taxon>
        <taxon>Dikarya</taxon>
        <taxon>Basidiomycota</taxon>
        <taxon>Pucciniomycotina</taxon>
        <taxon>Microbotryomycetes</taxon>
        <taxon>Microbotryales</taxon>
        <taxon>Microbotryaceae</taxon>
        <taxon>Microbotryum</taxon>
    </lineage>
</organism>
<feature type="compositionally biased region" description="Acidic residues" evidence="3">
    <location>
        <begin position="117"/>
        <end position="126"/>
    </location>
</feature>